<keyword evidence="4" id="KW-0145">Chemotaxis</keyword>
<dbReference type="Gene3D" id="3.40.50.180">
    <property type="entry name" value="Methylesterase CheB, C-terminal domain"/>
    <property type="match status" value="1"/>
</dbReference>
<dbReference type="CDD" id="cd16433">
    <property type="entry name" value="CheB"/>
    <property type="match status" value="1"/>
</dbReference>
<dbReference type="PROSITE" id="PS50122">
    <property type="entry name" value="CHEB"/>
    <property type="match status" value="1"/>
</dbReference>
<dbReference type="InterPro" id="IPR035909">
    <property type="entry name" value="CheB_C"/>
</dbReference>
<dbReference type="PANTHER" id="PTHR42872:SF6">
    <property type="entry name" value="PROTEIN-GLUTAMATE METHYLESTERASE_PROTEIN-GLUTAMINE GLUTAMINASE"/>
    <property type="match status" value="1"/>
</dbReference>
<dbReference type="RefSeq" id="WP_263542205.1">
    <property type="nucleotide sequence ID" value="NZ_JAOVZO020000018.1"/>
</dbReference>
<dbReference type="PANTHER" id="PTHR42872">
    <property type="entry name" value="PROTEIN-GLUTAMATE METHYLESTERASE/PROTEIN-GLUTAMINE GLUTAMINASE"/>
    <property type="match status" value="1"/>
</dbReference>
<dbReference type="GO" id="GO:0000156">
    <property type="term" value="F:phosphorelay response regulator activity"/>
    <property type="evidence" value="ECO:0007669"/>
    <property type="project" value="InterPro"/>
</dbReference>
<dbReference type="GO" id="GO:0006935">
    <property type="term" value="P:chemotaxis"/>
    <property type="evidence" value="ECO:0007669"/>
    <property type="project" value="UniProtKB-UniRule"/>
</dbReference>
<gene>
    <name evidence="6" type="ORF">OD750_018690</name>
</gene>
<comment type="catalytic activity">
    <reaction evidence="3">
        <text>[protein]-L-glutamate 5-O-methyl ester + H2O = L-glutamyl-[protein] + methanol + H(+)</text>
        <dbReference type="Rhea" id="RHEA:23236"/>
        <dbReference type="Rhea" id="RHEA-COMP:10208"/>
        <dbReference type="Rhea" id="RHEA-COMP:10311"/>
        <dbReference type="ChEBI" id="CHEBI:15377"/>
        <dbReference type="ChEBI" id="CHEBI:15378"/>
        <dbReference type="ChEBI" id="CHEBI:17790"/>
        <dbReference type="ChEBI" id="CHEBI:29973"/>
        <dbReference type="ChEBI" id="CHEBI:82795"/>
        <dbReference type="EC" id="3.1.1.61"/>
    </reaction>
</comment>
<dbReference type="InterPro" id="IPR000673">
    <property type="entry name" value="Sig_transdc_resp-reg_Me-estase"/>
</dbReference>
<feature type="active site" evidence="4">
    <location>
        <position position="13"/>
    </location>
</feature>
<evidence type="ECO:0000313" key="7">
    <source>
        <dbReference type="Proteomes" id="UP001139971"/>
    </source>
</evidence>
<protein>
    <recommendedName>
        <fullName evidence="2">protein-glutamate methylesterase</fullName>
        <ecNumber evidence="2">3.1.1.61</ecNumber>
    </recommendedName>
</protein>
<evidence type="ECO:0000313" key="6">
    <source>
        <dbReference type="EMBL" id="MDC8014578.1"/>
    </source>
</evidence>
<dbReference type="EC" id="3.1.1.61" evidence="2"/>
<comment type="caution">
    <text evidence="6">The sequence shown here is derived from an EMBL/GenBank/DDBJ whole genome shotgun (WGS) entry which is preliminary data.</text>
</comment>
<evidence type="ECO:0000256" key="4">
    <source>
        <dbReference type="PROSITE-ProRule" id="PRU00050"/>
    </source>
</evidence>
<feature type="domain" description="CheB-type methylesterase" evidence="5">
    <location>
        <begin position="7"/>
        <end position="181"/>
    </location>
</feature>
<dbReference type="AlphaFoldDB" id="A0A9X4BJF2"/>
<proteinExistence type="predicted"/>
<dbReference type="SUPFAM" id="SSF52738">
    <property type="entry name" value="Methylesterase CheB, C-terminal domain"/>
    <property type="match status" value="1"/>
</dbReference>
<keyword evidence="7" id="KW-1185">Reference proteome</keyword>
<feature type="active site" evidence="4">
    <location>
        <position position="133"/>
    </location>
</feature>
<feature type="active site" evidence="4">
    <location>
        <position position="40"/>
    </location>
</feature>
<sequence length="190" mass="19794">MKRRIDLVAIGCSAGGLRALHTLFAGLDRRFPLPLVAVCHTGSDDVSLLCELLARSATLPVDEATERTSPLPGRIYVAPSGYHLLLGRDGRFALSAEARVGFARPSIDVWFESASAACGGRVAGIVLTGANSDGADGLARIRERGGIAIVQEPSDAEVDVMPAAALAAAGADHCLPLAQIAPLLNRLFVE</sequence>
<evidence type="ECO:0000256" key="1">
    <source>
        <dbReference type="ARBA" id="ARBA00022801"/>
    </source>
</evidence>
<dbReference type="Proteomes" id="UP001139971">
    <property type="component" value="Unassembled WGS sequence"/>
</dbReference>
<evidence type="ECO:0000256" key="3">
    <source>
        <dbReference type="ARBA" id="ARBA00048267"/>
    </source>
</evidence>
<accession>A0A9X4BJF2</accession>
<dbReference type="GO" id="GO:0008984">
    <property type="term" value="F:protein-glutamate methylesterase activity"/>
    <property type="evidence" value="ECO:0007669"/>
    <property type="project" value="UniProtKB-EC"/>
</dbReference>
<reference evidence="6" key="1">
    <citation type="submission" date="2023-02" db="EMBL/GenBank/DDBJ databases">
        <title>Tahibacter soli sp. nov. isolated from soil.</title>
        <authorList>
            <person name="Baek J.H."/>
            <person name="Lee J.K."/>
            <person name="Choi D.G."/>
            <person name="Jeon C.O."/>
        </authorList>
    </citation>
    <scope>NUCLEOTIDE SEQUENCE</scope>
    <source>
        <strain evidence="6">BL</strain>
    </source>
</reference>
<keyword evidence="1 4" id="KW-0378">Hydrolase</keyword>
<dbReference type="GO" id="GO:0005737">
    <property type="term" value="C:cytoplasm"/>
    <property type="evidence" value="ECO:0007669"/>
    <property type="project" value="InterPro"/>
</dbReference>
<name>A0A9X4BJF2_9GAMM</name>
<dbReference type="Pfam" id="PF01339">
    <property type="entry name" value="CheB_methylest"/>
    <property type="match status" value="1"/>
</dbReference>
<organism evidence="6 7">
    <name type="scientific">Tahibacter soli</name>
    <dbReference type="NCBI Taxonomy" id="2983605"/>
    <lineage>
        <taxon>Bacteria</taxon>
        <taxon>Pseudomonadati</taxon>
        <taxon>Pseudomonadota</taxon>
        <taxon>Gammaproteobacteria</taxon>
        <taxon>Lysobacterales</taxon>
        <taxon>Rhodanobacteraceae</taxon>
        <taxon>Tahibacter</taxon>
    </lineage>
</organism>
<evidence type="ECO:0000259" key="5">
    <source>
        <dbReference type="PROSITE" id="PS50122"/>
    </source>
</evidence>
<dbReference type="EMBL" id="JAOVZO020000018">
    <property type="protein sequence ID" value="MDC8014578.1"/>
    <property type="molecule type" value="Genomic_DNA"/>
</dbReference>
<evidence type="ECO:0000256" key="2">
    <source>
        <dbReference type="ARBA" id="ARBA00039140"/>
    </source>
</evidence>